<feature type="compositionally biased region" description="Pro residues" evidence="1">
    <location>
        <begin position="339"/>
        <end position="348"/>
    </location>
</feature>
<organism evidence="2 3">
    <name type="scientific">Seminavis robusta</name>
    <dbReference type="NCBI Taxonomy" id="568900"/>
    <lineage>
        <taxon>Eukaryota</taxon>
        <taxon>Sar</taxon>
        <taxon>Stramenopiles</taxon>
        <taxon>Ochrophyta</taxon>
        <taxon>Bacillariophyta</taxon>
        <taxon>Bacillariophyceae</taxon>
        <taxon>Bacillariophycidae</taxon>
        <taxon>Naviculales</taxon>
        <taxon>Naviculaceae</taxon>
        <taxon>Seminavis</taxon>
    </lineage>
</organism>
<comment type="caution">
    <text evidence="2">The sequence shown here is derived from an EMBL/GenBank/DDBJ whole genome shotgun (WGS) entry which is preliminary data.</text>
</comment>
<accession>A0A9N8DVT2</accession>
<evidence type="ECO:0000256" key="1">
    <source>
        <dbReference type="SAM" id="MobiDB-lite"/>
    </source>
</evidence>
<proteinExistence type="predicted"/>
<dbReference type="PROSITE" id="PS00092">
    <property type="entry name" value="N6_MTASE"/>
    <property type="match status" value="1"/>
</dbReference>
<dbReference type="GO" id="GO:0003676">
    <property type="term" value="F:nucleic acid binding"/>
    <property type="evidence" value="ECO:0007669"/>
    <property type="project" value="InterPro"/>
</dbReference>
<dbReference type="GO" id="GO:0032259">
    <property type="term" value="P:methylation"/>
    <property type="evidence" value="ECO:0007669"/>
    <property type="project" value="InterPro"/>
</dbReference>
<feature type="region of interest" description="Disordered" evidence="1">
    <location>
        <begin position="211"/>
        <end position="237"/>
    </location>
</feature>
<gene>
    <name evidence="2" type="ORF">SEMRO_393_G133610.1</name>
</gene>
<dbReference type="AlphaFoldDB" id="A0A9N8DVT2"/>
<feature type="region of interest" description="Disordered" evidence="1">
    <location>
        <begin position="281"/>
        <end position="348"/>
    </location>
</feature>
<dbReference type="Proteomes" id="UP001153069">
    <property type="component" value="Unassembled WGS sequence"/>
</dbReference>
<keyword evidence="3" id="KW-1185">Reference proteome</keyword>
<evidence type="ECO:0000313" key="2">
    <source>
        <dbReference type="EMBL" id="CAB9509527.1"/>
    </source>
</evidence>
<dbReference type="OrthoDB" id="203687at2759"/>
<dbReference type="PANTHER" id="PTHR39444:SF3">
    <property type="entry name" value="SITE-SPECIFIC DNA-METHYLTRANSFERASE (ADENINE-SPECIFIC)"/>
    <property type="match status" value="1"/>
</dbReference>
<name>A0A9N8DVT2_9STRA</name>
<feature type="compositionally biased region" description="Acidic residues" evidence="1">
    <location>
        <begin position="322"/>
        <end position="338"/>
    </location>
</feature>
<feature type="region of interest" description="Disordered" evidence="1">
    <location>
        <begin position="39"/>
        <end position="58"/>
    </location>
</feature>
<dbReference type="GO" id="GO:0008168">
    <property type="term" value="F:methyltransferase activity"/>
    <property type="evidence" value="ECO:0007669"/>
    <property type="project" value="InterPro"/>
</dbReference>
<sequence>MSSSSSVSSSTVSSRWASIADRLNPKRAAYDEDFKSEWQQMSKSQRQQLLKADKKKRKKLLARGKTSLPFTADPDDHCETSPTAFQHIVPLLQLLEARLKRKKGEIKIYDGYYCAGGTAKHLKALGFHHVYNQPDDFYQVIAEHRVPEHDVLVTNPPYSGDHFDRLLQFLEQQHQQPFLLLLPSHFSQRPAFQSFARRCVYLTPPSRYHYWTPEGRRRDDNNNNDTTTKKRKHKNLHLGSRNSPFYSYWFLSLEPIISQQELLTMYDNGQLELIEGCKLHREPPSVEGSDQVFRPTTEEAETKQRKQKKRKQLATTTKKMDQDDEVNGESSDIVDDDPFLPPELQPVA</sequence>
<evidence type="ECO:0000313" key="3">
    <source>
        <dbReference type="Proteomes" id="UP001153069"/>
    </source>
</evidence>
<dbReference type="EMBL" id="CAICTM010000392">
    <property type="protein sequence ID" value="CAB9509527.1"/>
    <property type="molecule type" value="Genomic_DNA"/>
</dbReference>
<reference evidence="2" key="1">
    <citation type="submission" date="2020-06" db="EMBL/GenBank/DDBJ databases">
        <authorList>
            <consortium name="Plant Systems Biology data submission"/>
        </authorList>
    </citation>
    <scope>NUCLEOTIDE SEQUENCE</scope>
    <source>
        <strain evidence="2">D6</strain>
    </source>
</reference>
<dbReference type="InterPro" id="IPR002052">
    <property type="entry name" value="DNA_methylase_N6_adenine_CS"/>
</dbReference>
<protein>
    <submittedName>
        <fullName evidence="2">Uncharacterized protein</fullName>
    </submittedName>
</protein>
<dbReference type="PANTHER" id="PTHR39444">
    <property type="entry name" value="SITE-SPECIFIC DNA-METHYLTRANSFERASE (ADENINE-SPECIFIC)"/>
    <property type="match status" value="1"/>
</dbReference>